<protein>
    <submittedName>
        <fullName evidence="2">Uncharacterized protein</fullName>
    </submittedName>
</protein>
<evidence type="ECO:0000256" key="1">
    <source>
        <dbReference type="SAM" id="MobiDB-lite"/>
    </source>
</evidence>
<dbReference type="AlphaFoldDB" id="A0AAV8YFG4"/>
<feature type="region of interest" description="Disordered" evidence="1">
    <location>
        <begin position="1"/>
        <end position="100"/>
    </location>
</feature>
<comment type="caution">
    <text evidence="2">The sequence shown here is derived from an EMBL/GenBank/DDBJ whole genome shotgun (WGS) entry which is preliminary data.</text>
</comment>
<feature type="compositionally biased region" description="Basic and acidic residues" evidence="1">
    <location>
        <begin position="11"/>
        <end position="26"/>
    </location>
</feature>
<evidence type="ECO:0000313" key="3">
    <source>
        <dbReference type="Proteomes" id="UP001162156"/>
    </source>
</evidence>
<proteinExistence type="predicted"/>
<name>A0AAV8YFG4_9CUCU</name>
<dbReference type="Proteomes" id="UP001162156">
    <property type="component" value="Unassembled WGS sequence"/>
</dbReference>
<sequence>MNDFENECMIVEDRTTPTREQRRVSNESRNSTSSTSSVKRKSQASLLDAGFSRTTDTPPLERNYSSGSISERNRRSSSSSLNRTNSFEHRSKPQQQKLTSFGHTRSVVEADSTTVVSSQVIVARANEQVQTLAPAIGDLMVYVDVKIEGEGF</sequence>
<organism evidence="2 3">
    <name type="scientific">Rhamnusium bicolor</name>
    <dbReference type="NCBI Taxonomy" id="1586634"/>
    <lineage>
        <taxon>Eukaryota</taxon>
        <taxon>Metazoa</taxon>
        <taxon>Ecdysozoa</taxon>
        <taxon>Arthropoda</taxon>
        <taxon>Hexapoda</taxon>
        <taxon>Insecta</taxon>
        <taxon>Pterygota</taxon>
        <taxon>Neoptera</taxon>
        <taxon>Endopterygota</taxon>
        <taxon>Coleoptera</taxon>
        <taxon>Polyphaga</taxon>
        <taxon>Cucujiformia</taxon>
        <taxon>Chrysomeloidea</taxon>
        <taxon>Cerambycidae</taxon>
        <taxon>Lepturinae</taxon>
        <taxon>Rhagiini</taxon>
        <taxon>Rhamnusium</taxon>
    </lineage>
</organism>
<feature type="compositionally biased region" description="Low complexity" evidence="1">
    <location>
        <begin position="27"/>
        <end position="37"/>
    </location>
</feature>
<keyword evidence="3" id="KW-1185">Reference proteome</keyword>
<accession>A0AAV8YFG4</accession>
<dbReference type="EMBL" id="JANEYF010002186">
    <property type="protein sequence ID" value="KAJ8950161.1"/>
    <property type="molecule type" value="Genomic_DNA"/>
</dbReference>
<reference evidence="2" key="1">
    <citation type="journal article" date="2023" name="Insect Mol. Biol.">
        <title>Genome sequencing provides insights into the evolution of gene families encoding plant cell wall-degrading enzymes in longhorned beetles.</title>
        <authorList>
            <person name="Shin N.R."/>
            <person name="Okamura Y."/>
            <person name="Kirsch R."/>
            <person name="Pauchet Y."/>
        </authorList>
    </citation>
    <scope>NUCLEOTIDE SEQUENCE</scope>
    <source>
        <strain evidence="2">RBIC_L_NR</strain>
    </source>
</reference>
<feature type="compositionally biased region" description="Low complexity" evidence="1">
    <location>
        <begin position="65"/>
        <end position="85"/>
    </location>
</feature>
<evidence type="ECO:0000313" key="2">
    <source>
        <dbReference type="EMBL" id="KAJ8950161.1"/>
    </source>
</evidence>
<gene>
    <name evidence="2" type="ORF">NQ314_008014</name>
</gene>